<dbReference type="Proteomes" id="UP000315648">
    <property type="component" value="Unassembled WGS sequence"/>
</dbReference>
<dbReference type="EMBL" id="VMBG01000002">
    <property type="protein sequence ID" value="TSJ76785.1"/>
    <property type="molecule type" value="Genomic_DNA"/>
</dbReference>
<proteinExistence type="predicted"/>
<sequence>MACLPCEAGVIRVWTFEPLCPFMESAPNILTGVLSREEVHAQVHWVYKGAPASSNEDWGRFLEVPGSVFFVEKGCIELAFENGQTVRCEAGDLFLGSRTVRNHRITAGSQVLSVGYDLMWATRHPVYAQGLNVRISAEARKANVAYRRLLTASLALLREFHPDRREVDFVTASHVPPSDAGSSIRQQLAFWNWFSRLHPVFELHGIAPDFPMARSAIVREVKDIVDRYPLSASFRDIAKKVELPVGWRRVQQLFQDELHQTPHDYFHTRRMDHARRRLRMRGVSVKEVAGELGFHSLSHFSDWFKKSSGLSPRQFLLGP</sequence>
<name>A0A556QJG0_9BACT</name>
<keyword evidence="6" id="KW-1185">Reference proteome</keyword>
<dbReference type="GO" id="GO:0003700">
    <property type="term" value="F:DNA-binding transcription factor activity"/>
    <property type="evidence" value="ECO:0007669"/>
    <property type="project" value="InterPro"/>
</dbReference>
<reference evidence="5 6" key="1">
    <citation type="submission" date="2019-07" db="EMBL/GenBank/DDBJ databases">
        <title>Description of 53C-WASEF.</title>
        <authorList>
            <person name="Pitt A."/>
            <person name="Hahn M.W."/>
        </authorList>
    </citation>
    <scope>NUCLEOTIDE SEQUENCE [LARGE SCALE GENOMIC DNA]</scope>
    <source>
        <strain evidence="5 6">53C-WASEF</strain>
    </source>
</reference>
<comment type="caution">
    <text evidence="5">The sequence shown here is derived from an EMBL/GenBank/DDBJ whole genome shotgun (WGS) entry which is preliminary data.</text>
</comment>
<dbReference type="Gene3D" id="1.10.10.60">
    <property type="entry name" value="Homeodomain-like"/>
    <property type="match status" value="1"/>
</dbReference>
<keyword evidence="1" id="KW-0805">Transcription regulation</keyword>
<accession>A0A556QJG0</accession>
<keyword evidence="2" id="KW-0238">DNA-binding</keyword>
<dbReference type="OrthoDB" id="200262at2"/>
<organism evidence="5 6">
    <name type="scientific">Rariglobus hedericola</name>
    <dbReference type="NCBI Taxonomy" id="2597822"/>
    <lineage>
        <taxon>Bacteria</taxon>
        <taxon>Pseudomonadati</taxon>
        <taxon>Verrucomicrobiota</taxon>
        <taxon>Opitutia</taxon>
        <taxon>Opitutales</taxon>
        <taxon>Opitutaceae</taxon>
        <taxon>Rariglobus</taxon>
    </lineage>
</organism>
<feature type="domain" description="HTH araC/xylS-type" evidence="4">
    <location>
        <begin position="248"/>
        <end position="318"/>
    </location>
</feature>
<evidence type="ECO:0000256" key="2">
    <source>
        <dbReference type="ARBA" id="ARBA00023125"/>
    </source>
</evidence>
<evidence type="ECO:0000256" key="1">
    <source>
        <dbReference type="ARBA" id="ARBA00023015"/>
    </source>
</evidence>
<keyword evidence="3" id="KW-0804">Transcription</keyword>
<dbReference type="SUPFAM" id="SSF46689">
    <property type="entry name" value="Homeodomain-like"/>
    <property type="match status" value="1"/>
</dbReference>
<dbReference type="PANTHER" id="PTHR43280">
    <property type="entry name" value="ARAC-FAMILY TRANSCRIPTIONAL REGULATOR"/>
    <property type="match status" value="1"/>
</dbReference>
<dbReference type="GO" id="GO:0043565">
    <property type="term" value="F:sequence-specific DNA binding"/>
    <property type="evidence" value="ECO:0007669"/>
    <property type="project" value="InterPro"/>
</dbReference>
<protein>
    <submittedName>
        <fullName evidence="5">Helix-turn-helix transcriptional regulator</fullName>
    </submittedName>
</protein>
<dbReference type="Pfam" id="PF12833">
    <property type="entry name" value="HTH_18"/>
    <property type="match status" value="1"/>
</dbReference>
<dbReference type="SMART" id="SM00342">
    <property type="entry name" value="HTH_ARAC"/>
    <property type="match status" value="1"/>
</dbReference>
<evidence type="ECO:0000313" key="6">
    <source>
        <dbReference type="Proteomes" id="UP000315648"/>
    </source>
</evidence>
<dbReference type="PROSITE" id="PS01124">
    <property type="entry name" value="HTH_ARAC_FAMILY_2"/>
    <property type="match status" value="1"/>
</dbReference>
<dbReference type="PANTHER" id="PTHR43280:SF31">
    <property type="entry name" value="TRANSCRIPTIONAL REGULATORY PROTEIN"/>
    <property type="match status" value="1"/>
</dbReference>
<dbReference type="InterPro" id="IPR009057">
    <property type="entry name" value="Homeodomain-like_sf"/>
</dbReference>
<evidence type="ECO:0000259" key="4">
    <source>
        <dbReference type="PROSITE" id="PS01124"/>
    </source>
</evidence>
<dbReference type="PRINTS" id="PR00032">
    <property type="entry name" value="HTHARAC"/>
</dbReference>
<gene>
    <name evidence="5" type="ORF">FPL22_11725</name>
</gene>
<dbReference type="AlphaFoldDB" id="A0A556QJG0"/>
<dbReference type="InterPro" id="IPR020449">
    <property type="entry name" value="Tscrpt_reg_AraC-type_HTH"/>
</dbReference>
<dbReference type="InterPro" id="IPR018060">
    <property type="entry name" value="HTH_AraC"/>
</dbReference>
<evidence type="ECO:0000256" key="3">
    <source>
        <dbReference type="ARBA" id="ARBA00023163"/>
    </source>
</evidence>
<evidence type="ECO:0000313" key="5">
    <source>
        <dbReference type="EMBL" id="TSJ76785.1"/>
    </source>
</evidence>